<organism evidence="1 2">
    <name type="scientific">Sodiomyces alkalinus (strain CBS 110278 / VKM F-3762 / F11)</name>
    <name type="common">Alkaliphilic filamentous fungus</name>
    <dbReference type="NCBI Taxonomy" id="1314773"/>
    <lineage>
        <taxon>Eukaryota</taxon>
        <taxon>Fungi</taxon>
        <taxon>Dikarya</taxon>
        <taxon>Ascomycota</taxon>
        <taxon>Pezizomycotina</taxon>
        <taxon>Sordariomycetes</taxon>
        <taxon>Hypocreomycetidae</taxon>
        <taxon>Glomerellales</taxon>
        <taxon>Plectosphaerellaceae</taxon>
        <taxon>Sodiomyces</taxon>
    </lineage>
</organism>
<reference evidence="1 2" key="1">
    <citation type="journal article" date="2018" name="Mol. Ecol.">
        <title>The obligate alkalophilic soda-lake fungus Sodiomyces alkalinus has shifted to a protein diet.</title>
        <authorList>
            <person name="Grum-Grzhimaylo A.A."/>
            <person name="Falkoski D.L."/>
            <person name="van den Heuvel J."/>
            <person name="Valero-Jimenez C.A."/>
            <person name="Min B."/>
            <person name="Choi I.G."/>
            <person name="Lipzen A."/>
            <person name="Daum C.G."/>
            <person name="Aanen D.K."/>
            <person name="Tsang A."/>
            <person name="Henrissat B."/>
            <person name="Bilanenko E.N."/>
            <person name="de Vries R.P."/>
            <person name="van Kan J.A.L."/>
            <person name="Grigoriev I.V."/>
            <person name="Debets A.J.M."/>
        </authorList>
    </citation>
    <scope>NUCLEOTIDE SEQUENCE [LARGE SCALE GENOMIC DNA]</scope>
    <source>
        <strain evidence="1 2">F11</strain>
    </source>
</reference>
<dbReference type="AlphaFoldDB" id="A0A3N2PSN6"/>
<dbReference type="RefSeq" id="XP_028465339.1">
    <property type="nucleotide sequence ID" value="XM_028607191.1"/>
</dbReference>
<accession>A0A3N2PSN6</accession>
<name>A0A3N2PSN6_SODAK</name>
<dbReference type="EMBL" id="ML119057">
    <property type="protein sequence ID" value="ROT37533.1"/>
    <property type="molecule type" value="Genomic_DNA"/>
</dbReference>
<evidence type="ECO:0000313" key="1">
    <source>
        <dbReference type="EMBL" id="ROT37533.1"/>
    </source>
</evidence>
<proteinExistence type="predicted"/>
<protein>
    <submittedName>
        <fullName evidence="1">Uncharacterized protein</fullName>
    </submittedName>
</protein>
<gene>
    <name evidence="1" type="ORF">SODALDRAFT_199385</name>
</gene>
<dbReference type="Proteomes" id="UP000272025">
    <property type="component" value="Unassembled WGS sequence"/>
</dbReference>
<evidence type="ECO:0000313" key="2">
    <source>
        <dbReference type="Proteomes" id="UP000272025"/>
    </source>
</evidence>
<sequence>MVWSGLGQAPQAYGVIVLCLFQASLLRNKKPSKMETATGNHNNDKRGEVPSPVVFFASNLDSYLRFPHQSRNIPCLK</sequence>
<keyword evidence="2" id="KW-1185">Reference proteome</keyword>
<dbReference type="GeneID" id="39575669"/>